<keyword evidence="2" id="KW-0964">Secreted</keyword>
<protein>
    <submittedName>
        <fullName evidence="8">LPXTG-motif cell wall-anchored protein</fullName>
    </submittedName>
</protein>
<evidence type="ECO:0000313" key="9">
    <source>
        <dbReference type="Proteomes" id="UP000536604"/>
    </source>
</evidence>
<proteinExistence type="predicted"/>
<evidence type="ECO:0000256" key="2">
    <source>
        <dbReference type="ARBA" id="ARBA00022525"/>
    </source>
</evidence>
<keyword evidence="6" id="KW-1133">Transmembrane helix</keyword>
<evidence type="ECO:0000256" key="1">
    <source>
        <dbReference type="ARBA" id="ARBA00022512"/>
    </source>
</evidence>
<organism evidence="8 9">
    <name type="scientific">Nocardiopsis algeriensis</name>
    <dbReference type="NCBI Taxonomy" id="1478215"/>
    <lineage>
        <taxon>Bacteria</taxon>
        <taxon>Bacillati</taxon>
        <taxon>Actinomycetota</taxon>
        <taxon>Actinomycetes</taxon>
        <taxon>Streptosporangiales</taxon>
        <taxon>Nocardiopsidaceae</taxon>
        <taxon>Nocardiopsis</taxon>
    </lineage>
</organism>
<gene>
    <name evidence="8" type="ORF">FHS13_002824</name>
</gene>
<keyword evidence="6" id="KW-0472">Membrane</keyword>
<evidence type="ECO:0000256" key="3">
    <source>
        <dbReference type="ARBA" id="ARBA00022729"/>
    </source>
</evidence>
<keyword evidence="1" id="KW-0134">Cell wall</keyword>
<keyword evidence="3" id="KW-0732">Signal</keyword>
<evidence type="ECO:0000313" key="8">
    <source>
        <dbReference type="EMBL" id="MBB6120863.1"/>
    </source>
</evidence>
<dbReference type="Proteomes" id="UP000536604">
    <property type="component" value="Unassembled WGS sequence"/>
</dbReference>
<feature type="region of interest" description="Disordered" evidence="5">
    <location>
        <begin position="28"/>
        <end position="83"/>
    </location>
</feature>
<evidence type="ECO:0000259" key="7">
    <source>
        <dbReference type="Pfam" id="PF00746"/>
    </source>
</evidence>
<evidence type="ECO:0000256" key="4">
    <source>
        <dbReference type="ARBA" id="ARBA00023088"/>
    </source>
</evidence>
<keyword evidence="4" id="KW-0572">Peptidoglycan-anchor</keyword>
<reference evidence="8 9" key="1">
    <citation type="submission" date="2020-08" db="EMBL/GenBank/DDBJ databases">
        <title>Genomic Encyclopedia of Type Strains, Phase III (KMG-III): the genomes of soil and plant-associated and newly described type strains.</title>
        <authorList>
            <person name="Whitman W."/>
        </authorList>
    </citation>
    <scope>NUCLEOTIDE SEQUENCE [LARGE SCALE GENOMIC DNA]</scope>
    <source>
        <strain evidence="8 9">CECT 8712</strain>
    </source>
</reference>
<feature type="domain" description="Gram-positive cocci surface proteins LPxTG" evidence="7">
    <location>
        <begin position="70"/>
        <end position="108"/>
    </location>
</feature>
<dbReference type="EMBL" id="JACHJO010000008">
    <property type="protein sequence ID" value="MBB6120863.1"/>
    <property type="molecule type" value="Genomic_DNA"/>
</dbReference>
<keyword evidence="6" id="KW-0812">Transmembrane</keyword>
<name>A0A841IQC3_9ACTN</name>
<dbReference type="AlphaFoldDB" id="A0A841IQC3"/>
<dbReference type="Pfam" id="PF00746">
    <property type="entry name" value="Gram_pos_anchor"/>
    <property type="match status" value="1"/>
</dbReference>
<evidence type="ECO:0000256" key="6">
    <source>
        <dbReference type="SAM" id="Phobius"/>
    </source>
</evidence>
<evidence type="ECO:0000256" key="5">
    <source>
        <dbReference type="SAM" id="MobiDB-lite"/>
    </source>
</evidence>
<feature type="compositionally biased region" description="Basic and acidic residues" evidence="5">
    <location>
        <begin position="48"/>
        <end position="78"/>
    </location>
</feature>
<keyword evidence="9" id="KW-1185">Reference proteome</keyword>
<comment type="caution">
    <text evidence="8">The sequence shown here is derived from an EMBL/GenBank/DDBJ whole genome shotgun (WGS) entry which is preliminary data.</text>
</comment>
<feature type="transmembrane region" description="Helical" evidence="6">
    <location>
        <begin position="82"/>
        <end position="104"/>
    </location>
</feature>
<sequence length="111" mass="11374">MPEDGHVTTGDCADAAAIAAAKGYTNMNIHCGDKVHDPGYAEPEPEPTPDKPEPKPEPTPDKPEPKPEPTPDKPDELPKTGIGMAGLVASATVAAAAGVGLIAAGRRRSRS</sequence>
<accession>A0A841IQC3</accession>
<dbReference type="NCBIfam" id="TIGR01167">
    <property type="entry name" value="LPXTG_anchor"/>
    <property type="match status" value="1"/>
</dbReference>
<dbReference type="InterPro" id="IPR019931">
    <property type="entry name" value="LPXTG_anchor"/>
</dbReference>